<dbReference type="GO" id="GO:0006508">
    <property type="term" value="P:proteolysis"/>
    <property type="evidence" value="ECO:0007669"/>
    <property type="project" value="UniProtKB-KW"/>
</dbReference>
<dbReference type="STRING" id="81857.IV38_GL001377"/>
<dbReference type="OrthoDB" id="1654978at2"/>
<evidence type="ECO:0000313" key="8">
    <source>
        <dbReference type="EMBL" id="KRN31878.1"/>
    </source>
</evidence>
<feature type="domain" description="NlpC/P60" evidence="6">
    <location>
        <begin position="119"/>
        <end position="239"/>
    </location>
</feature>
<gene>
    <name evidence="7" type="ORF">IV38_GL001377</name>
    <name evidence="8" type="ORF">IV40_GL001164</name>
</gene>
<evidence type="ECO:0000256" key="5">
    <source>
        <dbReference type="SAM" id="SignalP"/>
    </source>
</evidence>
<evidence type="ECO:0000313" key="10">
    <source>
        <dbReference type="Proteomes" id="UP000051751"/>
    </source>
</evidence>
<keyword evidence="2" id="KW-0645">Protease</keyword>
<dbReference type="Proteomes" id="UP000051645">
    <property type="component" value="Unassembled WGS sequence"/>
</dbReference>
<name>A0A0R2FI89_9LACO</name>
<dbReference type="GO" id="GO:0008234">
    <property type="term" value="F:cysteine-type peptidase activity"/>
    <property type="evidence" value="ECO:0007669"/>
    <property type="project" value="UniProtKB-KW"/>
</dbReference>
<organism evidence="7 10">
    <name type="scientific">Lactobacillus selangorensis</name>
    <dbReference type="NCBI Taxonomy" id="81857"/>
    <lineage>
        <taxon>Bacteria</taxon>
        <taxon>Bacillati</taxon>
        <taxon>Bacillota</taxon>
        <taxon>Bacilli</taxon>
        <taxon>Lactobacillales</taxon>
        <taxon>Lactobacillaceae</taxon>
        <taxon>Lactobacillus</taxon>
    </lineage>
</organism>
<comment type="similarity">
    <text evidence="1">Belongs to the peptidase C40 family.</text>
</comment>
<dbReference type="Proteomes" id="UP000051751">
    <property type="component" value="Unassembled WGS sequence"/>
</dbReference>
<dbReference type="PANTHER" id="PTHR47053">
    <property type="entry name" value="MUREIN DD-ENDOPEPTIDASE MEPH-RELATED"/>
    <property type="match status" value="1"/>
</dbReference>
<evidence type="ECO:0000256" key="2">
    <source>
        <dbReference type="ARBA" id="ARBA00022670"/>
    </source>
</evidence>
<dbReference type="RefSeq" id="WP_057769341.1">
    <property type="nucleotide sequence ID" value="NZ_JQAT01000003.1"/>
</dbReference>
<evidence type="ECO:0000256" key="3">
    <source>
        <dbReference type="ARBA" id="ARBA00022801"/>
    </source>
</evidence>
<dbReference type="InterPro" id="IPR038765">
    <property type="entry name" value="Papain-like_cys_pep_sf"/>
</dbReference>
<keyword evidence="3" id="KW-0378">Hydrolase</keyword>
<evidence type="ECO:0000259" key="6">
    <source>
        <dbReference type="PROSITE" id="PS51935"/>
    </source>
</evidence>
<reference evidence="9 10" key="1">
    <citation type="journal article" date="2015" name="Genome Announc.">
        <title>Expanding the biotechnology potential of lactobacilli through comparative genomics of 213 strains and associated genera.</title>
        <authorList>
            <person name="Sun Z."/>
            <person name="Harris H.M."/>
            <person name="McCann A."/>
            <person name="Guo C."/>
            <person name="Argimon S."/>
            <person name="Zhang W."/>
            <person name="Yang X."/>
            <person name="Jeffery I.B."/>
            <person name="Cooney J.C."/>
            <person name="Kagawa T.F."/>
            <person name="Liu W."/>
            <person name="Song Y."/>
            <person name="Salvetti E."/>
            <person name="Wrobel A."/>
            <person name="Rasinkangas P."/>
            <person name="Parkhill J."/>
            <person name="Rea M.C."/>
            <person name="O'Sullivan O."/>
            <person name="Ritari J."/>
            <person name="Douillard F.P."/>
            <person name="Paul Ross R."/>
            <person name="Yang R."/>
            <person name="Briner A.E."/>
            <person name="Felis G.E."/>
            <person name="de Vos W.M."/>
            <person name="Barrangou R."/>
            <person name="Klaenhammer T.R."/>
            <person name="Caufield P.W."/>
            <person name="Cui Y."/>
            <person name="Zhang H."/>
            <person name="O'Toole P.W."/>
        </authorList>
    </citation>
    <scope>NUCLEOTIDE SEQUENCE [LARGE SCALE GENOMIC DNA]</scope>
    <source>
        <strain evidence="7 10">ATCC BAA-66</strain>
        <strain evidence="8 9">DSM 13344</strain>
    </source>
</reference>
<dbReference type="PATRIC" id="fig|81857.3.peg.1386"/>
<sequence length="239" mass="25194">MTFKKHLLTLAAAGFVGLSATALAQVNQTGHVSAATNVVTVSNPYGANLLNGQGHVIRALKPNSSWIAYETINRPDGSRWVNVGGDQWISTANVTTGSTAVESATTTKTTTTTAATTRAQKVQKLISVAEAQIGKPYVWGAKGPNSFDCSGFTQYVYQNALGKSIGGYTVAQESAGSIVAVNNLNAGDLIFWGARGATYHVAMYIGNNQYIAAPQPGENVKISSISSYFYPSFGVHFAF</sequence>
<protein>
    <submittedName>
        <fullName evidence="7">NLP P60 protein</fullName>
    </submittedName>
</protein>
<dbReference type="InterPro" id="IPR051202">
    <property type="entry name" value="Peptidase_C40"/>
</dbReference>
<keyword evidence="5" id="KW-0732">Signal</keyword>
<keyword evidence="9" id="KW-1185">Reference proteome</keyword>
<dbReference type="PANTHER" id="PTHR47053:SF1">
    <property type="entry name" value="MUREIN DD-ENDOPEPTIDASE MEPH-RELATED"/>
    <property type="match status" value="1"/>
</dbReference>
<dbReference type="PROSITE" id="PS51935">
    <property type="entry name" value="NLPC_P60"/>
    <property type="match status" value="1"/>
</dbReference>
<evidence type="ECO:0000256" key="4">
    <source>
        <dbReference type="ARBA" id="ARBA00022807"/>
    </source>
</evidence>
<accession>A0A0R2FI89</accession>
<dbReference type="InterPro" id="IPR000064">
    <property type="entry name" value="NLP_P60_dom"/>
</dbReference>
<dbReference type="Gene3D" id="3.90.1720.10">
    <property type="entry name" value="endopeptidase domain like (from Nostoc punctiforme)"/>
    <property type="match status" value="1"/>
</dbReference>
<dbReference type="EMBL" id="JQAZ01000003">
    <property type="protein sequence ID" value="KRN31878.1"/>
    <property type="molecule type" value="Genomic_DNA"/>
</dbReference>
<dbReference type="EMBL" id="JQAT01000003">
    <property type="protein sequence ID" value="KRN28377.1"/>
    <property type="molecule type" value="Genomic_DNA"/>
</dbReference>
<feature type="signal peptide" evidence="5">
    <location>
        <begin position="1"/>
        <end position="24"/>
    </location>
</feature>
<dbReference type="AlphaFoldDB" id="A0A0R2FI89"/>
<dbReference type="Pfam" id="PF00877">
    <property type="entry name" value="NLPC_P60"/>
    <property type="match status" value="1"/>
</dbReference>
<dbReference type="SUPFAM" id="SSF54001">
    <property type="entry name" value="Cysteine proteinases"/>
    <property type="match status" value="1"/>
</dbReference>
<evidence type="ECO:0000313" key="9">
    <source>
        <dbReference type="Proteomes" id="UP000051645"/>
    </source>
</evidence>
<feature type="chain" id="PRO_5044546144" evidence="5">
    <location>
        <begin position="25"/>
        <end position="239"/>
    </location>
</feature>
<proteinExistence type="inferred from homology"/>
<evidence type="ECO:0000313" key="7">
    <source>
        <dbReference type="EMBL" id="KRN28377.1"/>
    </source>
</evidence>
<keyword evidence="4" id="KW-0788">Thiol protease</keyword>
<evidence type="ECO:0000256" key="1">
    <source>
        <dbReference type="ARBA" id="ARBA00007074"/>
    </source>
</evidence>
<comment type="caution">
    <text evidence="7">The sequence shown here is derived from an EMBL/GenBank/DDBJ whole genome shotgun (WGS) entry which is preliminary data.</text>
</comment>